<gene>
    <name evidence="6" type="ORF">MAMA39_02600</name>
</gene>
<dbReference type="InterPro" id="IPR027417">
    <property type="entry name" value="P-loop_NTPase"/>
</dbReference>
<dbReference type="CDD" id="cd18793">
    <property type="entry name" value="SF2_C_SNF"/>
    <property type="match status" value="1"/>
</dbReference>
<dbReference type="GO" id="GO:0008270">
    <property type="term" value="F:zinc ion binding"/>
    <property type="evidence" value="ECO:0007669"/>
    <property type="project" value="UniProtKB-KW"/>
</dbReference>
<organism evidence="6 7">
    <name type="scientific">Mycoplasma amphoriforme A39</name>
    <dbReference type="NCBI Taxonomy" id="572419"/>
    <lineage>
        <taxon>Bacteria</taxon>
        <taxon>Bacillati</taxon>
        <taxon>Mycoplasmatota</taxon>
        <taxon>Mollicutes</taxon>
        <taxon>Mycoplasmataceae</taxon>
        <taxon>Mycoplasma</taxon>
    </lineage>
</organism>
<dbReference type="Pfam" id="PF00271">
    <property type="entry name" value="Helicase_C"/>
    <property type="match status" value="1"/>
</dbReference>
<proteinExistence type="predicted"/>
<evidence type="ECO:0000313" key="7">
    <source>
        <dbReference type="Proteomes" id="UP000261764"/>
    </source>
</evidence>
<dbReference type="Pfam" id="PF04434">
    <property type="entry name" value="SWIM"/>
    <property type="match status" value="1"/>
</dbReference>
<keyword evidence="2" id="KW-0863">Zinc-finger</keyword>
<evidence type="ECO:0000259" key="4">
    <source>
        <dbReference type="PROSITE" id="PS51192"/>
    </source>
</evidence>
<dbReference type="InterPro" id="IPR038718">
    <property type="entry name" value="SNF2-like_sf"/>
</dbReference>
<evidence type="ECO:0000259" key="3">
    <source>
        <dbReference type="PROSITE" id="PS50966"/>
    </source>
</evidence>
<dbReference type="SMART" id="SM00490">
    <property type="entry name" value="HELICc"/>
    <property type="match status" value="1"/>
</dbReference>
<evidence type="ECO:0000259" key="5">
    <source>
        <dbReference type="PROSITE" id="PS51194"/>
    </source>
</evidence>
<dbReference type="Gene3D" id="3.40.50.10810">
    <property type="entry name" value="Tandem AAA-ATPase domain"/>
    <property type="match status" value="1"/>
</dbReference>
<dbReference type="PROSITE" id="PS51192">
    <property type="entry name" value="HELICASE_ATP_BIND_1"/>
    <property type="match status" value="1"/>
</dbReference>
<dbReference type="PROSITE" id="PS50966">
    <property type="entry name" value="ZF_SWIM"/>
    <property type="match status" value="1"/>
</dbReference>
<dbReference type="Proteomes" id="UP000261764">
    <property type="component" value="Chromosome I"/>
</dbReference>
<name>A0A292IHG2_9MOLU</name>
<dbReference type="PROSITE" id="PS51194">
    <property type="entry name" value="HELICASE_CTER"/>
    <property type="match status" value="1"/>
</dbReference>
<dbReference type="InterPro" id="IPR014001">
    <property type="entry name" value="Helicase_ATP-bd"/>
</dbReference>
<keyword evidence="2" id="KW-0479">Metal-binding</keyword>
<keyword evidence="1" id="KW-0378">Hydrolase</keyword>
<evidence type="ECO:0000313" key="6">
    <source>
        <dbReference type="EMBL" id="CDN40384.1"/>
    </source>
</evidence>
<dbReference type="AlphaFoldDB" id="A0A292IHG2"/>
<dbReference type="GO" id="GO:0016787">
    <property type="term" value="F:hydrolase activity"/>
    <property type="evidence" value="ECO:0007669"/>
    <property type="project" value="UniProtKB-KW"/>
</dbReference>
<feature type="domain" description="Helicase ATP-binding" evidence="4">
    <location>
        <begin position="632"/>
        <end position="793"/>
    </location>
</feature>
<dbReference type="KEGG" id="mamp:MAMA39_02600"/>
<reference evidence="6 7" key="1">
    <citation type="journal article" date="2015" name="Clin. Infect. Dis.">
        <title>Genomic Investigations unmask Mycoplasma amphoriforme, a new respiratory pathogen.</title>
        <authorList>
            <person name="Gillespie S.H."/>
            <person name="Ling C.L."/>
            <person name="Oravcova K."/>
            <person name="Pinheiro M."/>
            <person name="Wells L."/>
            <person name="Bryant J.M."/>
            <person name="McHugh T.D."/>
            <person name="Bebear C."/>
            <person name="Webster D."/>
            <person name="Harris S.R."/>
            <person name="Seth-Smith H.M."/>
            <person name="Thomson N.R."/>
        </authorList>
    </citation>
    <scope>NUCLEOTIDE SEQUENCE [LARGE SCALE GENOMIC DNA]</scope>
    <source>
        <strain evidence="6 7">A39</strain>
    </source>
</reference>
<accession>A0A292IHG2</accession>
<dbReference type="GO" id="GO:0005524">
    <property type="term" value="F:ATP binding"/>
    <property type="evidence" value="ECO:0007669"/>
    <property type="project" value="InterPro"/>
</dbReference>
<dbReference type="SMART" id="SM00487">
    <property type="entry name" value="DEXDc"/>
    <property type="match status" value="1"/>
</dbReference>
<evidence type="ECO:0000256" key="1">
    <source>
        <dbReference type="ARBA" id="ARBA00022801"/>
    </source>
</evidence>
<dbReference type="PANTHER" id="PTHR10799">
    <property type="entry name" value="SNF2/RAD54 HELICASE FAMILY"/>
    <property type="match status" value="1"/>
</dbReference>
<dbReference type="EMBL" id="HG937516">
    <property type="protein sequence ID" value="CDN40384.1"/>
    <property type="molecule type" value="Genomic_DNA"/>
</dbReference>
<dbReference type="InterPro" id="IPR000330">
    <property type="entry name" value="SNF2_N"/>
</dbReference>
<keyword evidence="7" id="KW-1185">Reference proteome</keyword>
<keyword evidence="2" id="KW-0862">Zinc</keyword>
<dbReference type="InterPro" id="IPR007527">
    <property type="entry name" value="Znf_SWIM"/>
</dbReference>
<dbReference type="Pfam" id="PF00176">
    <property type="entry name" value="SNF2-rel_dom"/>
    <property type="match status" value="1"/>
</dbReference>
<evidence type="ECO:0000256" key="2">
    <source>
        <dbReference type="PROSITE-ProRule" id="PRU00325"/>
    </source>
</evidence>
<dbReference type="InterPro" id="IPR049730">
    <property type="entry name" value="SNF2/RAD54-like_C"/>
</dbReference>
<feature type="domain" description="SWIM-type" evidence="3">
    <location>
        <begin position="64"/>
        <end position="102"/>
    </location>
</feature>
<dbReference type="InterPro" id="IPR001650">
    <property type="entry name" value="Helicase_C-like"/>
</dbReference>
<feature type="domain" description="Helicase C-terminal" evidence="5">
    <location>
        <begin position="922"/>
        <end position="1068"/>
    </location>
</feature>
<dbReference type="Gene3D" id="3.40.50.300">
    <property type="entry name" value="P-loop containing nucleotide triphosphate hydrolases"/>
    <property type="match status" value="1"/>
</dbReference>
<protein>
    <submittedName>
        <fullName evidence="6">Uncharacterized protein</fullName>
    </submittedName>
</protein>
<sequence length="1099" mass="128378">MLNCIKKEYFRMTRKEIEKFIDDDITFITGLNLVNRRFVVLLKNKSSTLKVKFSVYESSKNQNVSLEFNQDNQLTKYTCSCANFNQQRKKCIHLAAALLKYFPEPNEIKLKINQFSDLDLTSFKSESWKKVKFVFEKIKDETFSKKHYSLFSVEALIDGRKKLAILATYQLFNDFPNQLNLIELNGTGHRVESNSFNQMDLQIFQYLISNQPQQLIEKTDLNIPGNSFWISDNLIDKLLAKLKEELNSKDNYIELVNKKASAFYFVSKNSKKRIVLKNFKSDNYYCQIQAFLDAEWINVFASWTNKNKKIFFLEDAESLAWKGKYNETVSLSNCSIIDYYTFYYLRQITDFWIITKDNIFKKLFEYLPKTFYELSYSSKNKLFERKIKFLYFNEGLPFSVLSCDKEINLKDRLAIYEKTIVNCADIKTKETKKSLNKDASAKITASLIEEIVGFFKSFPKTDLIQCKIDKNLTNEGFLHFNYSNLKKITIQKGQKGKLIIRCDRVNFSISELSAICKEYNGQNDLIITKDCYYQLKSPENILFCEFWSKFDFYDAKSDGLGTFEFPKFRAFDLLSAFGDDVELLKKYADDSVMELIESFQQKHHKSVRDKLIDKPFDKLLRDYQKEGHLWMRKLQNYSFGGILADDMGLGKTVQTISLVAHAYYAIPNDIPSLIIVPTSLLLNWESEFKKFVPELKITTIRGIPTDRLQLIANNKTGVEITSYSYFRRDLEEHQKKIYKFVIIDEAQNIKNHESNLSKAVKMIHASHRFALTGTPIENRLTELWSIFEFITPGLFGTYRDFVRDYERPIIKNENQYITDRLKKKMNFFILRRVKEKVLKELPPKTETDITVELTPEHRAIYENHLNQTQEKLNKLIQTNKGNNVRFQILKLIIELRQICCSPLIKGFSFEGKNAKFNACLELIEEAVANHKKVLVFTQFLGMIDLFETELKKRKITFFTLTGSTQKDKRMASVNQFNSDDTPVFIASLKAGGIGLNLTGAEVVIHYDLWWNIAVQNQATDRVHRIGQKKPVQVYRIIVDDSIEQRIIQIQDSKKHLSKSVISDDKNLLDSLSINELVNLFNPNQEVAKKYFEKEVTDET</sequence>
<dbReference type="SUPFAM" id="SSF52540">
    <property type="entry name" value="P-loop containing nucleoside triphosphate hydrolases"/>
    <property type="match status" value="2"/>
</dbReference>